<dbReference type="GO" id="GO:0003677">
    <property type="term" value="F:DNA binding"/>
    <property type="evidence" value="ECO:0007669"/>
    <property type="project" value="UniProtKB-KW"/>
</dbReference>
<dbReference type="InterPro" id="IPR036271">
    <property type="entry name" value="Tet_transcr_reg_TetR-rel_C_sf"/>
</dbReference>
<dbReference type="InterPro" id="IPR001647">
    <property type="entry name" value="HTH_TetR"/>
</dbReference>
<evidence type="ECO:0000313" key="3">
    <source>
        <dbReference type="EMBL" id="MPM08920.1"/>
    </source>
</evidence>
<sequence>MTINTEQNMEKTILDAAEKLFLEKGFAMVSTTQIAKAAGCNQALVHYYFRTKDRLFEAVFAEKLKTFFSVIFQTHDESISFEEKLKKYISAHFDMLMANPKLPFLVINELTTNPERIDSLKEMLGQSISYVYGPFQKELDAEIEAGRIRPTTIPDIIYSMVSLNVMAFIGAPIMKKILYLKDEHYKVMLMHRKEENIRIILTGLKPDAKPEATKKTTKRK</sequence>
<reference evidence="3" key="1">
    <citation type="submission" date="2019-08" db="EMBL/GenBank/DDBJ databases">
        <authorList>
            <person name="Kucharzyk K."/>
            <person name="Murdoch R.W."/>
            <person name="Higgins S."/>
            <person name="Loffler F."/>
        </authorList>
    </citation>
    <scope>NUCLEOTIDE SEQUENCE</scope>
</reference>
<dbReference type="SUPFAM" id="SSF48498">
    <property type="entry name" value="Tetracyclin repressor-like, C-terminal domain"/>
    <property type="match status" value="1"/>
</dbReference>
<keyword evidence="1" id="KW-0238">DNA-binding</keyword>
<dbReference type="PANTHER" id="PTHR30328">
    <property type="entry name" value="TRANSCRIPTIONAL REPRESSOR"/>
    <property type="match status" value="1"/>
</dbReference>
<gene>
    <name evidence="3" type="ORF">SDC9_55236</name>
</gene>
<accession>A0A644WYC7</accession>
<dbReference type="SUPFAM" id="SSF46689">
    <property type="entry name" value="Homeodomain-like"/>
    <property type="match status" value="1"/>
</dbReference>
<name>A0A644WYC7_9ZZZZ</name>
<dbReference type="EMBL" id="VSSQ01001508">
    <property type="protein sequence ID" value="MPM08920.1"/>
    <property type="molecule type" value="Genomic_DNA"/>
</dbReference>
<feature type="domain" description="HTH tetR-type" evidence="2">
    <location>
        <begin position="7"/>
        <end position="67"/>
    </location>
</feature>
<dbReference type="PROSITE" id="PS50977">
    <property type="entry name" value="HTH_TETR_2"/>
    <property type="match status" value="1"/>
</dbReference>
<evidence type="ECO:0000259" key="2">
    <source>
        <dbReference type="PROSITE" id="PS50977"/>
    </source>
</evidence>
<organism evidence="3">
    <name type="scientific">bioreactor metagenome</name>
    <dbReference type="NCBI Taxonomy" id="1076179"/>
    <lineage>
        <taxon>unclassified sequences</taxon>
        <taxon>metagenomes</taxon>
        <taxon>ecological metagenomes</taxon>
    </lineage>
</organism>
<proteinExistence type="predicted"/>
<comment type="caution">
    <text evidence="3">The sequence shown here is derived from an EMBL/GenBank/DDBJ whole genome shotgun (WGS) entry which is preliminary data.</text>
</comment>
<protein>
    <recommendedName>
        <fullName evidence="2">HTH tetR-type domain-containing protein</fullName>
    </recommendedName>
</protein>
<dbReference type="Gene3D" id="1.10.357.10">
    <property type="entry name" value="Tetracycline Repressor, domain 2"/>
    <property type="match status" value="1"/>
</dbReference>
<dbReference type="PANTHER" id="PTHR30328:SF54">
    <property type="entry name" value="HTH-TYPE TRANSCRIPTIONAL REPRESSOR SCO4008"/>
    <property type="match status" value="1"/>
</dbReference>
<dbReference type="AlphaFoldDB" id="A0A644WYC7"/>
<evidence type="ECO:0000256" key="1">
    <source>
        <dbReference type="ARBA" id="ARBA00023125"/>
    </source>
</evidence>
<dbReference type="InterPro" id="IPR009057">
    <property type="entry name" value="Homeodomain-like_sf"/>
</dbReference>
<dbReference type="PRINTS" id="PR00455">
    <property type="entry name" value="HTHTETR"/>
</dbReference>
<dbReference type="InterPro" id="IPR050109">
    <property type="entry name" value="HTH-type_TetR-like_transc_reg"/>
</dbReference>
<dbReference type="Pfam" id="PF00440">
    <property type="entry name" value="TetR_N"/>
    <property type="match status" value="1"/>
</dbReference>